<accession>A0A249XXQ1</accession>
<name>A0A249XXQ1_9CAUD</name>
<evidence type="ECO:0000313" key="1">
    <source>
        <dbReference type="EMBL" id="ASZ76751.1"/>
    </source>
</evidence>
<sequence>MRDLDLESLEEHKPPRTITIPDGINIKLDFFKRYEEDKKPVILSKNPGLSELEKMFTDPNTKIYGWKKD</sequence>
<proteinExistence type="predicted"/>
<protein>
    <submittedName>
        <fullName evidence="1">Uncharacterized protein</fullName>
    </submittedName>
</protein>
<dbReference type="EMBL" id="MF001358">
    <property type="protein sequence ID" value="ASZ76751.1"/>
    <property type="molecule type" value="Genomic_DNA"/>
</dbReference>
<reference evidence="1 2" key="1">
    <citation type="submission" date="2017-04" db="EMBL/GenBank/DDBJ databases">
        <title>Complete Genome Sequence of Lytic Bacteriophage EF1 Infecting Enterococcus faecalis Isolates.</title>
        <authorList>
            <person name="Kim D."/>
            <person name="Kim Y.J."/>
            <person name="Han B.K."/>
            <person name="Kim H."/>
        </authorList>
    </citation>
    <scope>NUCLEOTIDE SEQUENCE [LARGE SCALE GENOMIC DNA]</scope>
</reference>
<evidence type="ECO:0000313" key="2">
    <source>
        <dbReference type="Proteomes" id="UP000260005"/>
    </source>
</evidence>
<keyword evidence="2" id="KW-1185">Reference proteome</keyword>
<organism evidence="1 2">
    <name type="scientific">Enterococcus phage EF1</name>
    <dbReference type="NCBI Taxonomy" id="2025813"/>
    <lineage>
        <taxon>Viruses</taxon>
        <taxon>Duplodnaviria</taxon>
        <taxon>Heunggongvirae</taxon>
        <taxon>Uroviricota</taxon>
        <taxon>Caudoviricetes</taxon>
    </lineage>
</organism>
<dbReference type="Proteomes" id="UP000260005">
    <property type="component" value="Segment"/>
</dbReference>